<dbReference type="EMBL" id="MCFE01000356">
    <property type="protein sequence ID" value="ORX90874.1"/>
    <property type="molecule type" value="Genomic_DNA"/>
</dbReference>
<sequence length="330" mass="36073">MDSDVSKDAEQVDRKLTTFSVSFYVTTGLVMILTNKWVLNVISVPITYLWAQTVLVVCLLHVSGAFNLFVIPKLKFRTCISLMPLIVINVVGLAFNTLCLQYLDVSFYQVVRSLALPFTLILSWIVLKNRCSASVNTACAVVCGGFLIGVLGELNSLNTCITGIIFGVISSVTTATHAILIKKSLEVVNNNTMELVYYNTLLSAVVLVPVILLNSEIPGLFSLFGSQENRAQVSTFIVGVLITGFFGFLSNIAGFLQIKVTTPVAHITVSTVRGILQTILAVYFFEEILTTSRICGIGIILAGSAYYTHIKDLESKQKEFMKSKDAAEKV</sequence>
<keyword evidence="3 5" id="KW-1133">Transmembrane helix</keyword>
<evidence type="ECO:0000313" key="7">
    <source>
        <dbReference type="EMBL" id="ORX90874.1"/>
    </source>
</evidence>
<feature type="transmembrane region" description="Helical" evidence="5">
    <location>
        <begin position="109"/>
        <end position="127"/>
    </location>
</feature>
<proteinExistence type="predicted"/>
<feature type="transmembrane region" description="Helical" evidence="5">
    <location>
        <begin position="48"/>
        <end position="70"/>
    </location>
</feature>
<organism evidence="7 8">
    <name type="scientific">Basidiobolus meristosporus CBS 931.73</name>
    <dbReference type="NCBI Taxonomy" id="1314790"/>
    <lineage>
        <taxon>Eukaryota</taxon>
        <taxon>Fungi</taxon>
        <taxon>Fungi incertae sedis</taxon>
        <taxon>Zoopagomycota</taxon>
        <taxon>Entomophthoromycotina</taxon>
        <taxon>Basidiobolomycetes</taxon>
        <taxon>Basidiobolales</taxon>
        <taxon>Basidiobolaceae</taxon>
        <taxon>Basidiobolus</taxon>
    </lineage>
</organism>
<keyword evidence="2 5" id="KW-0812">Transmembrane</keyword>
<feature type="domain" description="Sugar phosphate transporter" evidence="6">
    <location>
        <begin position="22"/>
        <end position="307"/>
    </location>
</feature>
<evidence type="ECO:0000256" key="1">
    <source>
        <dbReference type="ARBA" id="ARBA00004141"/>
    </source>
</evidence>
<dbReference type="Pfam" id="PF03151">
    <property type="entry name" value="TPT"/>
    <property type="match status" value="1"/>
</dbReference>
<feature type="transmembrane region" description="Helical" evidence="5">
    <location>
        <begin position="264"/>
        <end position="285"/>
    </location>
</feature>
<evidence type="ECO:0000256" key="5">
    <source>
        <dbReference type="SAM" id="Phobius"/>
    </source>
</evidence>
<reference evidence="7 8" key="1">
    <citation type="submission" date="2016-07" db="EMBL/GenBank/DDBJ databases">
        <title>Pervasive Adenine N6-methylation of Active Genes in Fungi.</title>
        <authorList>
            <consortium name="DOE Joint Genome Institute"/>
            <person name="Mondo S.J."/>
            <person name="Dannebaum R.O."/>
            <person name="Kuo R.C."/>
            <person name="Labutti K."/>
            <person name="Haridas S."/>
            <person name="Kuo A."/>
            <person name="Salamov A."/>
            <person name="Ahrendt S.R."/>
            <person name="Lipzen A."/>
            <person name="Sullivan W."/>
            <person name="Andreopoulos W.B."/>
            <person name="Clum A."/>
            <person name="Lindquist E."/>
            <person name="Daum C."/>
            <person name="Ramamoorthy G.K."/>
            <person name="Gryganskyi A."/>
            <person name="Culley D."/>
            <person name="Magnuson J.K."/>
            <person name="James T.Y."/>
            <person name="O'Malley M.A."/>
            <person name="Stajich J.E."/>
            <person name="Spatafora J.W."/>
            <person name="Visel A."/>
            <person name="Grigoriev I.V."/>
        </authorList>
    </citation>
    <scope>NUCLEOTIDE SEQUENCE [LARGE SCALE GENOMIC DNA]</scope>
    <source>
        <strain evidence="7 8">CBS 931.73</strain>
    </source>
</reference>
<dbReference type="Proteomes" id="UP000193498">
    <property type="component" value="Unassembled WGS sequence"/>
</dbReference>
<dbReference type="GO" id="GO:0016020">
    <property type="term" value="C:membrane"/>
    <property type="evidence" value="ECO:0007669"/>
    <property type="project" value="UniProtKB-SubCell"/>
</dbReference>
<dbReference type="InterPro" id="IPR050186">
    <property type="entry name" value="TPT_transporter"/>
</dbReference>
<evidence type="ECO:0000256" key="2">
    <source>
        <dbReference type="ARBA" id="ARBA00022692"/>
    </source>
</evidence>
<accession>A0A1Y1XZS9</accession>
<name>A0A1Y1XZS9_9FUNG</name>
<evidence type="ECO:0000259" key="6">
    <source>
        <dbReference type="Pfam" id="PF03151"/>
    </source>
</evidence>
<keyword evidence="4 5" id="KW-0472">Membrane</keyword>
<dbReference type="PANTHER" id="PTHR11132">
    <property type="entry name" value="SOLUTE CARRIER FAMILY 35"/>
    <property type="match status" value="1"/>
</dbReference>
<keyword evidence="8" id="KW-1185">Reference proteome</keyword>
<protein>
    <recommendedName>
        <fullName evidence="6">Sugar phosphate transporter domain-containing protein</fullName>
    </recommendedName>
</protein>
<dbReference type="OrthoDB" id="5547497at2759"/>
<feature type="transmembrane region" description="Helical" evidence="5">
    <location>
        <begin position="134"/>
        <end position="152"/>
    </location>
</feature>
<dbReference type="InterPro" id="IPR037185">
    <property type="entry name" value="EmrE-like"/>
</dbReference>
<feature type="transmembrane region" description="Helical" evidence="5">
    <location>
        <begin position="195"/>
        <end position="213"/>
    </location>
</feature>
<feature type="transmembrane region" description="Helical" evidence="5">
    <location>
        <begin position="291"/>
        <end position="308"/>
    </location>
</feature>
<gene>
    <name evidence="7" type="ORF">K493DRAFT_265247</name>
</gene>
<feature type="transmembrane region" description="Helical" evidence="5">
    <location>
        <begin position="82"/>
        <end position="103"/>
    </location>
</feature>
<dbReference type="InterPro" id="IPR004853">
    <property type="entry name" value="Sugar_P_trans_dom"/>
</dbReference>
<evidence type="ECO:0000313" key="8">
    <source>
        <dbReference type="Proteomes" id="UP000193498"/>
    </source>
</evidence>
<comment type="caution">
    <text evidence="7">The sequence shown here is derived from an EMBL/GenBank/DDBJ whole genome shotgun (WGS) entry which is preliminary data.</text>
</comment>
<feature type="transmembrane region" description="Helical" evidence="5">
    <location>
        <begin position="21"/>
        <end position="42"/>
    </location>
</feature>
<evidence type="ECO:0000256" key="4">
    <source>
        <dbReference type="ARBA" id="ARBA00023136"/>
    </source>
</evidence>
<feature type="transmembrane region" description="Helical" evidence="5">
    <location>
        <begin position="233"/>
        <end position="252"/>
    </location>
</feature>
<dbReference type="AlphaFoldDB" id="A0A1Y1XZS9"/>
<feature type="transmembrane region" description="Helical" evidence="5">
    <location>
        <begin position="164"/>
        <end position="183"/>
    </location>
</feature>
<dbReference type="InParanoid" id="A0A1Y1XZS9"/>
<evidence type="ECO:0000256" key="3">
    <source>
        <dbReference type="ARBA" id="ARBA00022989"/>
    </source>
</evidence>
<dbReference type="SUPFAM" id="SSF103481">
    <property type="entry name" value="Multidrug resistance efflux transporter EmrE"/>
    <property type="match status" value="2"/>
</dbReference>
<dbReference type="FunCoup" id="A0A1Y1XZS9">
    <property type="interactions" value="172"/>
</dbReference>
<comment type="subcellular location">
    <subcellularLocation>
        <location evidence="1">Membrane</location>
        <topology evidence="1">Multi-pass membrane protein</topology>
    </subcellularLocation>
</comment>